<dbReference type="InterPro" id="IPR047655">
    <property type="entry name" value="Transpos_IS630-like"/>
</dbReference>
<reference evidence="2" key="1">
    <citation type="submission" date="2023-08" db="EMBL/GenBank/DDBJ databases">
        <authorList>
            <person name="Giovannini M.G."/>
            <person name="Castelli M.C."/>
            <person name="Petroni G.P."/>
        </authorList>
    </citation>
    <scope>NUCLEOTIDE SEQUENCE</scope>
    <source>
        <strain evidence="2">US_Bl 15I1</strain>
    </source>
</reference>
<protein>
    <submittedName>
        <fullName evidence="2">IS630 family transposase domain protein</fullName>
    </submittedName>
</protein>
<dbReference type="PANTHER" id="PTHR46564:SF1">
    <property type="entry name" value="TRANSPOSASE"/>
    <property type="match status" value="1"/>
</dbReference>
<dbReference type="InterPro" id="IPR036397">
    <property type="entry name" value="RNaseH_sf"/>
</dbReference>
<organism evidence="2 4">
    <name type="scientific">Candidatus Bealeia paramacronuclearis</name>
    <dbReference type="NCBI Taxonomy" id="1921001"/>
    <lineage>
        <taxon>Bacteria</taxon>
        <taxon>Pseudomonadati</taxon>
        <taxon>Pseudomonadota</taxon>
        <taxon>Alphaproteobacteria</taxon>
        <taxon>Holosporales</taxon>
        <taxon>Holosporaceae</taxon>
        <taxon>Candidatus Bealeia</taxon>
    </lineage>
</organism>
<reference evidence="2 4" key="2">
    <citation type="journal article" date="2024" name="Environ. Microbiol.">
        <title>Novel evolutionary insights on the interactions of the Holosporales (Alphaproteobacteria) with eukaryotic hosts from comparative genomics.</title>
        <authorList>
            <person name="Giovannini M."/>
            <person name="Petroni G."/>
            <person name="Castelli M."/>
        </authorList>
    </citation>
    <scope>NUCLEOTIDE SEQUENCE [LARGE SCALE GENOMIC DNA]</scope>
    <source>
        <strain evidence="2 4">US_Bl 15I1</strain>
    </source>
</reference>
<dbReference type="Pfam" id="PF13358">
    <property type="entry name" value="DDE_3"/>
    <property type="match status" value="1"/>
</dbReference>
<sequence length="154" mass="17676">MWIDEAGIDNRLYREHAWAPRGQKVYAEIPGQKREHVSIIGGLMKGAFVAPFTFQGGCHADLFNAWLEEVLLPNLSKNTTLIMDNAAFHKSPKTKDLIEKFGCHLLFLPTDSPDLNPIEHWWHKIKSILRPLVQQNPENLHQLLDKLLSQYLSI</sequence>
<dbReference type="Gene3D" id="3.30.420.10">
    <property type="entry name" value="Ribonuclease H-like superfamily/Ribonuclease H"/>
    <property type="match status" value="1"/>
</dbReference>
<evidence type="ECO:0000313" key="3">
    <source>
        <dbReference type="EMBL" id="WVX67463.1"/>
    </source>
</evidence>
<name>A0ABZ2C1W6_9PROT</name>
<dbReference type="NCBIfam" id="NF033545">
    <property type="entry name" value="transpos_IS630"/>
    <property type="match status" value="1"/>
</dbReference>
<evidence type="ECO:0000259" key="1">
    <source>
        <dbReference type="Pfam" id="PF13358"/>
    </source>
</evidence>
<dbReference type="InterPro" id="IPR038717">
    <property type="entry name" value="Tc1-like_DDE_dom"/>
</dbReference>
<evidence type="ECO:0000313" key="2">
    <source>
        <dbReference type="EMBL" id="WVX66176.1"/>
    </source>
</evidence>
<dbReference type="EMBL" id="CP133270">
    <property type="protein sequence ID" value="WVX66176.1"/>
    <property type="molecule type" value="Genomic_DNA"/>
</dbReference>
<keyword evidence="4" id="KW-1185">Reference proteome</keyword>
<evidence type="ECO:0000313" key="4">
    <source>
        <dbReference type="Proteomes" id="UP001330434"/>
    </source>
</evidence>
<accession>A0ABZ2C1W6</accession>
<gene>
    <name evidence="2" type="ORF">Bealeia1_00349</name>
    <name evidence="3" type="ORF">Bealeia1_01669</name>
</gene>
<proteinExistence type="predicted"/>
<dbReference type="EMBL" id="CP133270">
    <property type="protein sequence ID" value="WVX67463.1"/>
    <property type="molecule type" value="Genomic_DNA"/>
</dbReference>
<dbReference type="Proteomes" id="UP001330434">
    <property type="component" value="Chromosome"/>
</dbReference>
<feature type="domain" description="Tc1-like transposase DDE" evidence="1">
    <location>
        <begin position="2"/>
        <end position="131"/>
    </location>
</feature>
<dbReference type="PANTHER" id="PTHR46564">
    <property type="entry name" value="TRANSPOSASE"/>
    <property type="match status" value="1"/>
</dbReference>